<proteinExistence type="predicted"/>
<dbReference type="InterPro" id="IPR040892">
    <property type="entry name" value="RPN1_N"/>
</dbReference>
<reference evidence="2" key="1">
    <citation type="journal article" date="2020" name="New Phytol.">
        <title>Comparative genomics reveals dynamic genome evolution in host specialist ectomycorrhizal fungi.</title>
        <authorList>
            <person name="Lofgren L.A."/>
            <person name="Nguyen N.H."/>
            <person name="Vilgalys R."/>
            <person name="Ruytinx J."/>
            <person name="Liao H.L."/>
            <person name="Branco S."/>
            <person name="Kuo A."/>
            <person name="LaButti K."/>
            <person name="Lipzen A."/>
            <person name="Andreopoulos W."/>
            <person name="Pangilinan J."/>
            <person name="Riley R."/>
            <person name="Hundley H."/>
            <person name="Na H."/>
            <person name="Barry K."/>
            <person name="Grigoriev I.V."/>
            <person name="Stajich J.E."/>
            <person name="Kennedy P.G."/>
        </authorList>
    </citation>
    <scope>NUCLEOTIDE SEQUENCE</scope>
    <source>
        <strain evidence="2">FC423</strain>
    </source>
</reference>
<gene>
    <name evidence="2" type="ORF">F5147DRAFT_773817</name>
</gene>
<dbReference type="EMBL" id="JABBWM010000028">
    <property type="protein sequence ID" value="KAG2108234.1"/>
    <property type="molecule type" value="Genomic_DNA"/>
</dbReference>
<name>A0A9P7JUB6_9AGAM</name>
<feature type="domain" description="RPN1 N-terminal" evidence="1">
    <location>
        <begin position="2"/>
        <end position="62"/>
    </location>
</feature>
<dbReference type="OrthoDB" id="10252509at2759"/>
<accession>A0A9P7JUB6</accession>
<sequence>MEQFKELNTYLYHPALEENAPDNHICTSSMTSIPKPLKFLHLHYPGLHELFKAWSAFKIKVQEKDFYVTQVYHLAESIS</sequence>
<evidence type="ECO:0000313" key="2">
    <source>
        <dbReference type="EMBL" id="KAG2108234.1"/>
    </source>
</evidence>
<dbReference type="GeneID" id="64703773"/>
<keyword evidence="3" id="KW-1185">Reference proteome</keyword>
<evidence type="ECO:0000313" key="3">
    <source>
        <dbReference type="Proteomes" id="UP000823399"/>
    </source>
</evidence>
<dbReference type="Proteomes" id="UP000823399">
    <property type="component" value="Unassembled WGS sequence"/>
</dbReference>
<dbReference type="Pfam" id="PF17781">
    <property type="entry name" value="RPN1_RPN2_N"/>
    <property type="match status" value="1"/>
</dbReference>
<dbReference type="RefSeq" id="XP_041292753.1">
    <property type="nucleotide sequence ID" value="XM_041441514.1"/>
</dbReference>
<dbReference type="AlphaFoldDB" id="A0A9P7JUB6"/>
<protein>
    <recommendedName>
        <fullName evidence="1">RPN1 N-terminal domain-containing protein</fullName>
    </recommendedName>
</protein>
<comment type="caution">
    <text evidence="2">The sequence shown here is derived from an EMBL/GenBank/DDBJ whole genome shotgun (WGS) entry which is preliminary data.</text>
</comment>
<evidence type="ECO:0000259" key="1">
    <source>
        <dbReference type="Pfam" id="PF17781"/>
    </source>
</evidence>
<organism evidence="2 3">
    <name type="scientific">Suillus discolor</name>
    <dbReference type="NCBI Taxonomy" id="1912936"/>
    <lineage>
        <taxon>Eukaryota</taxon>
        <taxon>Fungi</taxon>
        <taxon>Dikarya</taxon>
        <taxon>Basidiomycota</taxon>
        <taxon>Agaricomycotina</taxon>
        <taxon>Agaricomycetes</taxon>
        <taxon>Agaricomycetidae</taxon>
        <taxon>Boletales</taxon>
        <taxon>Suillineae</taxon>
        <taxon>Suillaceae</taxon>
        <taxon>Suillus</taxon>
    </lineage>
</organism>